<keyword evidence="2" id="KW-1185">Reference proteome</keyword>
<sequence length="177" mass="21058">MNLKIFSLFILILGSFTAYSIEKRKIFNIDNGWTIELPKNWIEERDEVDRHHVYYPLDSDLTIRVSSFHIFKDLENGSKILASIDDLSESFDKSVKNIELRNNKKLEEKELNLNNFKIENFKHKCYEYDYYEDNEKTYSISCGIMTEGYLLIINFYSASRDEVENAIKYIYSVEKIN</sequence>
<organism evidence="1 2">
    <name type="scientific">Leptotrichia hofstadii</name>
    <dbReference type="NCBI Taxonomy" id="157688"/>
    <lineage>
        <taxon>Bacteria</taxon>
        <taxon>Fusobacteriati</taxon>
        <taxon>Fusobacteriota</taxon>
        <taxon>Fusobacteriia</taxon>
        <taxon>Fusobacteriales</taxon>
        <taxon>Leptotrichiaceae</taxon>
        <taxon>Leptotrichia</taxon>
    </lineage>
</organism>
<accession>A0A510JK68</accession>
<dbReference type="Proteomes" id="UP000321892">
    <property type="component" value="Chromosome"/>
</dbReference>
<dbReference type="AlphaFoldDB" id="A0A510JK68"/>
<evidence type="ECO:0000313" key="2">
    <source>
        <dbReference type="Proteomes" id="UP000321892"/>
    </source>
</evidence>
<dbReference type="EMBL" id="AP019823">
    <property type="protein sequence ID" value="BBM39667.1"/>
    <property type="molecule type" value="Genomic_DNA"/>
</dbReference>
<protein>
    <recommendedName>
        <fullName evidence="3">PsbP C-terminal domain-containing protein</fullName>
    </recommendedName>
</protein>
<name>A0A510JK68_9FUSO</name>
<evidence type="ECO:0000313" key="1">
    <source>
        <dbReference type="EMBL" id="BBM39667.1"/>
    </source>
</evidence>
<dbReference type="KEGG" id="lhf:JCM16775_2404"/>
<proteinExistence type="predicted"/>
<dbReference type="RefSeq" id="WP_146967936.1">
    <property type="nucleotide sequence ID" value="NZ_AP019823.1"/>
</dbReference>
<reference evidence="1 2" key="1">
    <citation type="submission" date="2019-07" db="EMBL/GenBank/DDBJ databases">
        <title>Complete Genome Sequence of Leptotrichia hofstadii Strain JCM16775.</title>
        <authorList>
            <person name="Watanabe S."/>
            <person name="Cui L."/>
        </authorList>
    </citation>
    <scope>NUCLEOTIDE SEQUENCE [LARGE SCALE GENOMIC DNA]</scope>
    <source>
        <strain evidence="1 2">JCM16775</strain>
    </source>
</reference>
<evidence type="ECO:0008006" key="3">
    <source>
        <dbReference type="Google" id="ProtNLM"/>
    </source>
</evidence>
<gene>
    <name evidence="1" type="ORF">JCM16775_2404</name>
</gene>